<evidence type="ECO:0000256" key="9">
    <source>
        <dbReference type="ARBA" id="ARBA00022842"/>
    </source>
</evidence>
<evidence type="ECO:0000313" key="11">
    <source>
        <dbReference type="EMBL" id="VAW19133.1"/>
    </source>
</evidence>
<keyword evidence="6" id="KW-0479">Metal-binding</keyword>
<feature type="non-terminal residue" evidence="11">
    <location>
        <position position="130"/>
    </location>
</feature>
<dbReference type="PANTHER" id="PTHR33540:SF2">
    <property type="entry name" value="TRNA THREONYLCARBAMOYLADENOSINE BIOSYNTHESIS PROTEIN TSAE"/>
    <property type="match status" value="1"/>
</dbReference>
<evidence type="ECO:0000256" key="6">
    <source>
        <dbReference type="ARBA" id="ARBA00022723"/>
    </source>
</evidence>
<evidence type="ECO:0000256" key="7">
    <source>
        <dbReference type="ARBA" id="ARBA00022741"/>
    </source>
</evidence>
<keyword evidence="4" id="KW-0963">Cytoplasm</keyword>
<evidence type="ECO:0000256" key="2">
    <source>
        <dbReference type="ARBA" id="ARBA00007599"/>
    </source>
</evidence>
<evidence type="ECO:0000256" key="3">
    <source>
        <dbReference type="ARBA" id="ARBA00019010"/>
    </source>
</evidence>
<keyword evidence="7" id="KW-0547">Nucleotide-binding</keyword>
<proteinExistence type="inferred from homology"/>
<evidence type="ECO:0000256" key="4">
    <source>
        <dbReference type="ARBA" id="ARBA00022490"/>
    </source>
</evidence>
<dbReference type="GO" id="GO:0046872">
    <property type="term" value="F:metal ion binding"/>
    <property type="evidence" value="ECO:0007669"/>
    <property type="project" value="UniProtKB-KW"/>
</dbReference>
<dbReference type="GO" id="GO:0005524">
    <property type="term" value="F:ATP binding"/>
    <property type="evidence" value="ECO:0007669"/>
    <property type="project" value="UniProtKB-KW"/>
</dbReference>
<evidence type="ECO:0000256" key="8">
    <source>
        <dbReference type="ARBA" id="ARBA00022840"/>
    </source>
</evidence>
<dbReference type="InterPro" id="IPR027417">
    <property type="entry name" value="P-loop_NTPase"/>
</dbReference>
<evidence type="ECO:0000256" key="5">
    <source>
        <dbReference type="ARBA" id="ARBA00022694"/>
    </source>
</evidence>
<organism evidence="11">
    <name type="scientific">hydrothermal vent metagenome</name>
    <dbReference type="NCBI Taxonomy" id="652676"/>
    <lineage>
        <taxon>unclassified sequences</taxon>
        <taxon>metagenomes</taxon>
        <taxon>ecological metagenomes</taxon>
    </lineage>
</organism>
<dbReference type="GO" id="GO:0002949">
    <property type="term" value="P:tRNA threonylcarbamoyladenosine modification"/>
    <property type="evidence" value="ECO:0007669"/>
    <property type="project" value="InterPro"/>
</dbReference>
<dbReference type="AlphaFoldDB" id="A0A3B0TSG5"/>
<evidence type="ECO:0000256" key="10">
    <source>
        <dbReference type="ARBA" id="ARBA00032441"/>
    </source>
</evidence>
<comment type="similarity">
    <text evidence="2">Belongs to the TsaE family.</text>
</comment>
<evidence type="ECO:0000256" key="1">
    <source>
        <dbReference type="ARBA" id="ARBA00004496"/>
    </source>
</evidence>
<gene>
    <name evidence="11" type="ORF">MNBD_BACTEROID05-639</name>
</gene>
<dbReference type="SUPFAM" id="SSF52540">
    <property type="entry name" value="P-loop containing nucleoside triphosphate hydrolases"/>
    <property type="match status" value="1"/>
</dbReference>
<sequence>MNTRLNSLEEMEVFAVSFIKTLSKKKKEMGAFVVGLQGDLGAGKTAFTKSVAKALGVGVSVTSPTFVIEKIYKLPVRAPHAGGPENEIFSRLIHIDAYRLESGSELTSLGWEDISSDPKNIILIEWPEKV</sequence>
<dbReference type="EMBL" id="UOEN01000451">
    <property type="protein sequence ID" value="VAW19133.1"/>
    <property type="molecule type" value="Genomic_DNA"/>
</dbReference>
<keyword evidence="9" id="KW-0460">Magnesium</keyword>
<dbReference type="PANTHER" id="PTHR33540">
    <property type="entry name" value="TRNA THREONYLCARBAMOYLADENOSINE BIOSYNTHESIS PROTEIN TSAE"/>
    <property type="match status" value="1"/>
</dbReference>
<reference evidence="11" key="1">
    <citation type="submission" date="2018-06" db="EMBL/GenBank/DDBJ databases">
        <authorList>
            <person name="Zhirakovskaya E."/>
        </authorList>
    </citation>
    <scope>NUCLEOTIDE SEQUENCE</scope>
</reference>
<keyword evidence="8" id="KW-0067">ATP-binding</keyword>
<accession>A0A3B0TSG5</accession>
<keyword evidence="5" id="KW-0819">tRNA processing</keyword>
<dbReference type="NCBIfam" id="TIGR00150">
    <property type="entry name" value="T6A_YjeE"/>
    <property type="match status" value="1"/>
</dbReference>
<dbReference type="Pfam" id="PF02367">
    <property type="entry name" value="TsaE"/>
    <property type="match status" value="1"/>
</dbReference>
<dbReference type="InterPro" id="IPR003442">
    <property type="entry name" value="T6A_TsaE"/>
</dbReference>
<dbReference type="Gene3D" id="3.40.50.300">
    <property type="entry name" value="P-loop containing nucleotide triphosphate hydrolases"/>
    <property type="match status" value="1"/>
</dbReference>
<dbReference type="GO" id="GO:0005737">
    <property type="term" value="C:cytoplasm"/>
    <property type="evidence" value="ECO:0007669"/>
    <property type="project" value="UniProtKB-SubCell"/>
</dbReference>
<protein>
    <recommendedName>
        <fullName evidence="3">tRNA threonylcarbamoyladenosine biosynthesis protein TsaE</fullName>
    </recommendedName>
    <alternativeName>
        <fullName evidence="10">t(6)A37 threonylcarbamoyladenosine biosynthesis protein TsaE</fullName>
    </alternativeName>
</protein>
<name>A0A3B0TSG5_9ZZZZ</name>
<comment type="subcellular location">
    <subcellularLocation>
        <location evidence="1">Cytoplasm</location>
    </subcellularLocation>
</comment>